<gene>
    <name evidence="2" type="ORF">NP075_06925</name>
</gene>
<organism evidence="2 3">
    <name type="scientific">Cellulomonas wangsupingiae</name>
    <dbReference type="NCBI Taxonomy" id="2968085"/>
    <lineage>
        <taxon>Bacteria</taxon>
        <taxon>Bacillati</taxon>
        <taxon>Actinomycetota</taxon>
        <taxon>Actinomycetes</taxon>
        <taxon>Micrococcales</taxon>
        <taxon>Cellulomonadaceae</taxon>
        <taxon>Cellulomonas</taxon>
    </lineage>
</organism>
<dbReference type="EMBL" id="CP101989">
    <property type="protein sequence ID" value="UUI66434.1"/>
    <property type="molecule type" value="Genomic_DNA"/>
</dbReference>
<keyword evidence="3" id="KW-1185">Reference proteome</keyword>
<dbReference type="RefSeq" id="WP_227564387.1">
    <property type="nucleotide sequence ID" value="NZ_CP101989.1"/>
</dbReference>
<evidence type="ECO:0000256" key="1">
    <source>
        <dbReference type="SAM" id="MobiDB-lite"/>
    </source>
</evidence>
<name>A0ABY5K831_9CELL</name>
<protein>
    <recommendedName>
        <fullName evidence="4">DUF3761 domain-containing protein</fullName>
    </recommendedName>
</protein>
<evidence type="ECO:0000313" key="3">
    <source>
        <dbReference type="Proteomes" id="UP001317322"/>
    </source>
</evidence>
<reference evidence="2 3" key="1">
    <citation type="submission" date="2022-07" db="EMBL/GenBank/DDBJ databases">
        <title>Novel species in genus cellulomonas.</title>
        <authorList>
            <person name="Ye L."/>
        </authorList>
    </citation>
    <scope>NUCLEOTIDE SEQUENCE [LARGE SCALE GENOMIC DNA]</scope>
    <source>
        <strain evidence="3">zg-Y908</strain>
    </source>
</reference>
<dbReference type="Proteomes" id="UP001317322">
    <property type="component" value="Chromosome"/>
</dbReference>
<evidence type="ECO:0008006" key="4">
    <source>
        <dbReference type="Google" id="ProtNLM"/>
    </source>
</evidence>
<feature type="compositionally biased region" description="Low complexity" evidence="1">
    <location>
        <begin position="49"/>
        <end position="60"/>
    </location>
</feature>
<feature type="region of interest" description="Disordered" evidence="1">
    <location>
        <begin position="41"/>
        <end position="60"/>
    </location>
</feature>
<proteinExistence type="predicted"/>
<evidence type="ECO:0000313" key="2">
    <source>
        <dbReference type="EMBL" id="UUI66434.1"/>
    </source>
</evidence>
<sequence>MSGWGPLRGLSRGMRLFVLVDVLLVVLLVVVLAVTLPGRGTPDTGGGSTPVATAPTPTADADGAAADPVAFELPSGNIACEMSVEGVVCTIRSFTYATPMVPGCEAETGHVMALDAEGAGFRCEDDGIPQVDADTQLAYGARETVGDYTCASGEDGVTCTDAAGVGFRLARAQWMPLP</sequence>
<accession>A0ABY5K831</accession>